<dbReference type="Pfam" id="PF12697">
    <property type="entry name" value="Abhydrolase_6"/>
    <property type="match status" value="1"/>
</dbReference>
<evidence type="ECO:0000313" key="3">
    <source>
        <dbReference type="Proteomes" id="UP000252008"/>
    </source>
</evidence>
<dbReference type="GO" id="GO:0080032">
    <property type="term" value="F:methyl jasmonate esterase activity"/>
    <property type="evidence" value="ECO:0007669"/>
    <property type="project" value="TreeGrafter"/>
</dbReference>
<dbReference type="STRING" id="39692.BST38_13915"/>
<evidence type="ECO:0000259" key="1">
    <source>
        <dbReference type="Pfam" id="PF12697"/>
    </source>
</evidence>
<dbReference type="Gene3D" id="3.40.50.1820">
    <property type="entry name" value="alpha/beta hydrolase"/>
    <property type="match status" value="1"/>
</dbReference>
<proteinExistence type="predicted"/>
<protein>
    <submittedName>
        <fullName evidence="2">Esterase EstC, [Ruegeria pomeroyi DSS-3]</fullName>
    </submittedName>
</protein>
<dbReference type="RefSeq" id="WP_083143918.1">
    <property type="nucleotide sequence ID" value="NZ_MVID01000011.1"/>
</dbReference>
<name>A0A375YQ32_MYCPF</name>
<gene>
    <name evidence="2" type="ORF">MPP7335_04955</name>
</gene>
<dbReference type="AlphaFoldDB" id="A0A375YQ32"/>
<dbReference type="GO" id="GO:0080030">
    <property type="term" value="F:methyl indole-3-acetate esterase activity"/>
    <property type="evidence" value="ECO:0007669"/>
    <property type="project" value="TreeGrafter"/>
</dbReference>
<dbReference type="EMBL" id="UEGS01000001">
    <property type="protein sequence ID" value="SRX83181.1"/>
    <property type="molecule type" value="Genomic_DNA"/>
</dbReference>
<sequence>MRFVLVHGGFHAAWCWERTVAELQSLGHDAVAVDLPGHGALIDQKSTLDNRRDTIVAALRAGGTEKSVLVGHSGGGFDATLAADAEPDLVAHICYLAAALPREGRTYPEAMAMRDDADGPVELDGEFDGDVGEMLGYLHFDESGAMTFADFAGAWKYFYHDCDEQTARWSFDRLGPERFGDTTVTPVSVPDFWAADLPRSFIVCEQDRSMPRWLADTVASRLGVEQLSIDASHSPFLSRPRELAGLLVHATTTTPVAPLRPH</sequence>
<keyword evidence="3" id="KW-1185">Reference proteome</keyword>
<dbReference type="InterPro" id="IPR029058">
    <property type="entry name" value="AB_hydrolase_fold"/>
</dbReference>
<dbReference type="PANTHER" id="PTHR10992:SF1086">
    <property type="entry name" value="AB HYDROLASE-1 DOMAIN-CONTAINING PROTEIN"/>
    <property type="match status" value="1"/>
</dbReference>
<dbReference type="InterPro" id="IPR045889">
    <property type="entry name" value="MES/HNL"/>
</dbReference>
<dbReference type="SUPFAM" id="SSF53474">
    <property type="entry name" value="alpha/beta-Hydrolases"/>
    <property type="match status" value="1"/>
</dbReference>
<accession>A0A375YQ32</accession>
<reference evidence="2 3" key="1">
    <citation type="submission" date="2018-05" db="EMBL/GenBank/DDBJ databases">
        <authorList>
            <consortium name="IHU Genomes"/>
        </authorList>
    </citation>
    <scope>NUCLEOTIDE SEQUENCE [LARGE SCALE GENOMIC DNA]</scope>
    <source>
        <strain evidence="2 3">P7335</strain>
    </source>
</reference>
<dbReference type="InterPro" id="IPR000073">
    <property type="entry name" value="AB_hydrolase_1"/>
</dbReference>
<organism evidence="2 3">
    <name type="scientific">Mycolicibacterium parafortuitum</name>
    <name type="common">Mycobacterium parafortuitum</name>
    <dbReference type="NCBI Taxonomy" id="39692"/>
    <lineage>
        <taxon>Bacteria</taxon>
        <taxon>Bacillati</taxon>
        <taxon>Actinomycetota</taxon>
        <taxon>Actinomycetes</taxon>
        <taxon>Mycobacteriales</taxon>
        <taxon>Mycobacteriaceae</taxon>
        <taxon>Mycolicibacterium</taxon>
    </lineage>
</organism>
<feature type="domain" description="AB hydrolase-1" evidence="1">
    <location>
        <begin position="3"/>
        <end position="244"/>
    </location>
</feature>
<dbReference type="Proteomes" id="UP000252008">
    <property type="component" value="Unassembled WGS sequence"/>
</dbReference>
<evidence type="ECO:0000313" key="2">
    <source>
        <dbReference type="EMBL" id="SRX83181.1"/>
    </source>
</evidence>
<dbReference type="PANTHER" id="PTHR10992">
    <property type="entry name" value="METHYLESTERASE FAMILY MEMBER"/>
    <property type="match status" value="1"/>
</dbReference>